<dbReference type="EMBL" id="LODU01000024">
    <property type="protein sequence ID" value="POH33146.1"/>
    <property type="molecule type" value="Genomic_DNA"/>
</dbReference>
<reference evidence="1 2" key="1">
    <citation type="journal article" date="2014" name="Syst. Appl. Microbiol.">
        <title>Microsymbionts of Phaseolus vulgaris in acid and alkaline soils of Mexico.</title>
        <authorList>
            <person name="Verastegui-Valdes M.M."/>
            <person name="Zhang Y.J."/>
            <person name="Rivera-Orduna F.N."/>
            <person name="Cheng H.P."/>
            <person name="Sui X.H."/>
            <person name="Wang E.T."/>
        </authorList>
    </citation>
    <scope>NUCLEOTIDE SEQUENCE [LARGE SCALE GENOMIC DNA]</scope>
    <source>
        <strain evidence="1 2">FG01</strain>
    </source>
</reference>
<gene>
    <name evidence="1" type="ORF">ATY31_11370</name>
</gene>
<dbReference type="AlphaFoldDB" id="A0A2S3YQ75"/>
<accession>A0A2S3YQ75</accession>
<evidence type="ECO:0000313" key="2">
    <source>
        <dbReference type="Proteomes" id="UP000237511"/>
    </source>
</evidence>
<dbReference type="Proteomes" id="UP000237511">
    <property type="component" value="Unassembled WGS sequence"/>
</dbReference>
<name>A0A2S3YQ75_9HYPH</name>
<proteinExistence type="predicted"/>
<evidence type="ECO:0000313" key="1">
    <source>
        <dbReference type="EMBL" id="POH33146.1"/>
    </source>
</evidence>
<protein>
    <submittedName>
        <fullName evidence="1">Uncharacterized protein</fullName>
    </submittedName>
</protein>
<sequence length="90" mass="9886">MVARGRELFRRQTPDGFGIIPRRDHAYRSSLMDEATGSTHHSRRAKAALIVCYQRPPSNSGDVVGKVIGCKSSSTALWILADSAFIRKVG</sequence>
<comment type="caution">
    <text evidence="1">The sequence shown here is derived from an EMBL/GenBank/DDBJ whole genome shotgun (WGS) entry which is preliminary data.</text>
</comment>
<organism evidence="1 2">
    <name type="scientific">Sinorhizobium americanum</name>
    <dbReference type="NCBI Taxonomy" id="194963"/>
    <lineage>
        <taxon>Bacteria</taxon>
        <taxon>Pseudomonadati</taxon>
        <taxon>Pseudomonadota</taxon>
        <taxon>Alphaproteobacteria</taxon>
        <taxon>Hyphomicrobiales</taxon>
        <taxon>Rhizobiaceae</taxon>
        <taxon>Sinorhizobium/Ensifer group</taxon>
        <taxon>Sinorhizobium</taxon>
    </lineage>
</organism>